<evidence type="ECO:0000313" key="2">
    <source>
        <dbReference type="EMBL" id="CAH0367158.1"/>
    </source>
</evidence>
<reference evidence="2" key="1">
    <citation type="submission" date="2021-11" db="EMBL/GenBank/DDBJ databases">
        <authorList>
            <consortium name="Genoscope - CEA"/>
            <person name="William W."/>
        </authorList>
    </citation>
    <scope>NUCLEOTIDE SEQUENCE</scope>
</reference>
<dbReference type="AlphaFoldDB" id="A0A8J2SCG1"/>
<protein>
    <submittedName>
        <fullName evidence="2">Uncharacterized protein</fullName>
    </submittedName>
</protein>
<dbReference type="GO" id="GO:0006886">
    <property type="term" value="P:intracellular protein transport"/>
    <property type="evidence" value="ECO:0007669"/>
    <property type="project" value="InterPro"/>
</dbReference>
<keyword evidence="3" id="KW-1185">Reference proteome</keyword>
<dbReference type="InterPro" id="IPR028934">
    <property type="entry name" value="Vps26-related"/>
</dbReference>
<accession>A0A8J2SCG1</accession>
<dbReference type="Gene3D" id="2.60.40.640">
    <property type="match status" value="2"/>
</dbReference>
<gene>
    <name evidence="2" type="ORF">PECAL_2P01670</name>
</gene>
<comment type="similarity">
    <text evidence="1">Belongs to the VPS26 family.</text>
</comment>
<evidence type="ECO:0000313" key="3">
    <source>
        <dbReference type="Proteomes" id="UP000789595"/>
    </source>
</evidence>
<name>A0A8J2SCG1_9STRA</name>
<comment type="caution">
    <text evidence="2">The sequence shown here is derived from an EMBL/GenBank/DDBJ whole genome shotgun (WGS) entry which is preliminary data.</text>
</comment>
<dbReference type="InterPro" id="IPR014752">
    <property type="entry name" value="Arrestin-like_C"/>
</dbReference>
<organism evidence="2 3">
    <name type="scientific">Pelagomonas calceolata</name>
    <dbReference type="NCBI Taxonomy" id="35677"/>
    <lineage>
        <taxon>Eukaryota</taxon>
        <taxon>Sar</taxon>
        <taxon>Stramenopiles</taxon>
        <taxon>Ochrophyta</taxon>
        <taxon>Pelagophyceae</taxon>
        <taxon>Pelagomonadales</taxon>
        <taxon>Pelagomonadaceae</taxon>
        <taxon>Pelagomonas</taxon>
    </lineage>
</organism>
<dbReference type="Pfam" id="PF03643">
    <property type="entry name" value="Vps26"/>
    <property type="match status" value="1"/>
</dbReference>
<sequence>MASFDHSSLQVRVDRVDRVYRPGDVIAGTIVARVRKGWRHQGVGLRALGAVEIAHHLRPFMNEASVLTPPGHFSDGEHALRFEIELRPCPGAELLESYHGSANVTYTLICTCRRGPLRPALEARCEIFVEVPSGPPPQPAPTTFMVAREKGLRVAGKVDSTRCLLDRPFTGELRIDECAERIRSVDIALMRRETVSGVLGRAAEVRRTQIVDGDVTRGIDIPIHVFFPRLFACPSLAIDGLSVAFEVDVVVSFGEGLVARESIPVVLYR</sequence>
<dbReference type="OrthoDB" id="10263384at2759"/>
<dbReference type="Proteomes" id="UP000789595">
    <property type="component" value="Unassembled WGS sequence"/>
</dbReference>
<evidence type="ECO:0000256" key="1">
    <source>
        <dbReference type="ARBA" id="ARBA00009100"/>
    </source>
</evidence>
<dbReference type="EMBL" id="CAKKNE010000002">
    <property type="protein sequence ID" value="CAH0367158.1"/>
    <property type="molecule type" value="Genomic_DNA"/>
</dbReference>
<proteinExistence type="inferred from homology"/>
<dbReference type="PANTHER" id="PTHR12233">
    <property type="entry name" value="VACUOLAR PROTEIN SORTING 26 RELATED"/>
    <property type="match status" value="1"/>
</dbReference>